<evidence type="ECO:0000256" key="3">
    <source>
        <dbReference type="ARBA" id="ARBA00022692"/>
    </source>
</evidence>
<gene>
    <name evidence="9" type="ORF">MKW35_15375</name>
</gene>
<reference evidence="9" key="1">
    <citation type="submission" date="2022-02" db="EMBL/GenBank/DDBJ databases">
        <title>Aestuariibaculum sp., a marine bacterium isolated from sediment in Guangxi.</title>
        <authorList>
            <person name="Ying J."/>
        </authorList>
    </citation>
    <scope>NUCLEOTIDE SEQUENCE</scope>
    <source>
        <strain evidence="9">L182</strain>
    </source>
</reference>
<keyword evidence="4 7" id="KW-1133">Transmembrane helix</keyword>
<proteinExistence type="inferred from homology"/>
<keyword evidence="6" id="KW-0653">Protein transport</keyword>
<protein>
    <submittedName>
        <fullName evidence="9">MotA/TolQ/ExbB proton channel family protein</fullName>
    </submittedName>
</protein>
<organism evidence="9 10">
    <name type="scientific">Aestuariibaculum lutulentum</name>
    <dbReference type="NCBI Taxonomy" id="2920935"/>
    <lineage>
        <taxon>Bacteria</taxon>
        <taxon>Pseudomonadati</taxon>
        <taxon>Bacteroidota</taxon>
        <taxon>Flavobacteriia</taxon>
        <taxon>Flavobacteriales</taxon>
        <taxon>Flavobacteriaceae</taxon>
    </lineage>
</organism>
<feature type="domain" description="MotA/TolQ/ExbB proton channel" evidence="8">
    <location>
        <begin position="32"/>
        <end position="96"/>
    </location>
</feature>
<evidence type="ECO:0000259" key="8">
    <source>
        <dbReference type="Pfam" id="PF01618"/>
    </source>
</evidence>
<evidence type="ECO:0000256" key="2">
    <source>
        <dbReference type="ARBA" id="ARBA00022475"/>
    </source>
</evidence>
<evidence type="ECO:0000313" key="9">
    <source>
        <dbReference type="EMBL" id="MCH4554007.1"/>
    </source>
</evidence>
<keyword evidence="10" id="KW-1185">Reference proteome</keyword>
<keyword evidence="3 7" id="KW-0812">Transmembrane</keyword>
<evidence type="ECO:0000313" key="10">
    <source>
        <dbReference type="Proteomes" id="UP001156141"/>
    </source>
</evidence>
<comment type="similarity">
    <text evidence="6">Belongs to the exbB/tolQ family.</text>
</comment>
<evidence type="ECO:0000256" key="7">
    <source>
        <dbReference type="SAM" id="Phobius"/>
    </source>
</evidence>
<sequence length="105" mass="11566">MLNLFYEGGTLFMTILTVLLLAVIVCFVKFPEWIKDIGVLALSFGILGQIIGLYSAFKGIEQMGQVSQEMMAGGLKVSSITTMYGLLIYIISVILSLINKQKLIK</sequence>
<evidence type="ECO:0000256" key="4">
    <source>
        <dbReference type="ARBA" id="ARBA00022989"/>
    </source>
</evidence>
<comment type="caution">
    <text evidence="9">The sequence shown here is derived from an EMBL/GenBank/DDBJ whole genome shotgun (WGS) entry which is preliminary data.</text>
</comment>
<name>A0ABS9RPE0_9FLAO</name>
<dbReference type="RefSeq" id="WP_240575247.1">
    <property type="nucleotide sequence ID" value="NZ_CP136709.1"/>
</dbReference>
<comment type="subcellular location">
    <subcellularLocation>
        <location evidence="1">Cell membrane</location>
        <topology evidence="1">Multi-pass membrane protein</topology>
    </subcellularLocation>
    <subcellularLocation>
        <location evidence="6">Membrane</location>
        <topology evidence="6">Multi-pass membrane protein</topology>
    </subcellularLocation>
</comment>
<dbReference type="Proteomes" id="UP001156141">
    <property type="component" value="Unassembled WGS sequence"/>
</dbReference>
<accession>A0ABS9RPE0</accession>
<feature type="transmembrane region" description="Helical" evidence="7">
    <location>
        <begin position="37"/>
        <end position="57"/>
    </location>
</feature>
<evidence type="ECO:0000256" key="5">
    <source>
        <dbReference type="ARBA" id="ARBA00023136"/>
    </source>
</evidence>
<dbReference type="InterPro" id="IPR002898">
    <property type="entry name" value="MotA_ExbB_proton_chnl"/>
</dbReference>
<feature type="transmembrane region" description="Helical" evidence="7">
    <location>
        <begin position="77"/>
        <end position="98"/>
    </location>
</feature>
<dbReference type="EMBL" id="JAKVQD010000008">
    <property type="protein sequence ID" value="MCH4554007.1"/>
    <property type="molecule type" value="Genomic_DNA"/>
</dbReference>
<keyword evidence="6" id="KW-0813">Transport</keyword>
<keyword evidence="5 7" id="KW-0472">Membrane</keyword>
<evidence type="ECO:0000256" key="6">
    <source>
        <dbReference type="RuleBase" id="RU004057"/>
    </source>
</evidence>
<evidence type="ECO:0000256" key="1">
    <source>
        <dbReference type="ARBA" id="ARBA00004651"/>
    </source>
</evidence>
<feature type="transmembrane region" description="Helical" evidence="7">
    <location>
        <begin position="12"/>
        <end position="30"/>
    </location>
</feature>
<keyword evidence="2" id="KW-1003">Cell membrane</keyword>
<dbReference type="Pfam" id="PF01618">
    <property type="entry name" value="MotA_ExbB"/>
    <property type="match status" value="1"/>
</dbReference>